<organism evidence="1 2">
    <name type="scientific">Coniosporium uncinatum</name>
    <dbReference type="NCBI Taxonomy" id="93489"/>
    <lineage>
        <taxon>Eukaryota</taxon>
        <taxon>Fungi</taxon>
        <taxon>Dikarya</taxon>
        <taxon>Ascomycota</taxon>
        <taxon>Pezizomycotina</taxon>
        <taxon>Dothideomycetes</taxon>
        <taxon>Dothideomycetes incertae sedis</taxon>
        <taxon>Coniosporium</taxon>
    </lineage>
</organism>
<sequence>MDASLIGFSFFPHVNSSTMFPTLPLRAAAAGTASSPRFWSTPLTYCRWASHEKPGIFYSILIGSLGPIIAIAAPPLRRRYGDGPRPKIPLTYP</sequence>
<comment type="caution">
    <text evidence="1">The sequence shown here is derived from an EMBL/GenBank/DDBJ whole genome shotgun (WGS) entry which is preliminary data.</text>
</comment>
<dbReference type="Proteomes" id="UP001186974">
    <property type="component" value="Unassembled WGS sequence"/>
</dbReference>
<protein>
    <submittedName>
        <fullName evidence="1">Uncharacterized protein</fullName>
    </submittedName>
</protein>
<evidence type="ECO:0000313" key="2">
    <source>
        <dbReference type="Proteomes" id="UP001186974"/>
    </source>
</evidence>
<feature type="non-terminal residue" evidence="1">
    <location>
        <position position="93"/>
    </location>
</feature>
<dbReference type="EMBL" id="JAWDJW010012483">
    <property type="protein sequence ID" value="KAK3044056.1"/>
    <property type="molecule type" value="Genomic_DNA"/>
</dbReference>
<proteinExistence type="predicted"/>
<evidence type="ECO:0000313" key="1">
    <source>
        <dbReference type="EMBL" id="KAK3044056.1"/>
    </source>
</evidence>
<keyword evidence="2" id="KW-1185">Reference proteome</keyword>
<accession>A0ACC3CSI8</accession>
<gene>
    <name evidence="1" type="ORF">LTS18_002284</name>
</gene>
<name>A0ACC3CSI8_9PEZI</name>
<reference evidence="1" key="1">
    <citation type="submission" date="2024-09" db="EMBL/GenBank/DDBJ databases">
        <title>Black Yeasts Isolated from many extreme environments.</title>
        <authorList>
            <person name="Coleine C."/>
            <person name="Stajich J.E."/>
            <person name="Selbmann L."/>
        </authorList>
    </citation>
    <scope>NUCLEOTIDE SEQUENCE</scope>
    <source>
        <strain evidence="1">CCFEE 5737</strain>
    </source>
</reference>